<dbReference type="EMBL" id="BDGG01000002">
    <property type="protein sequence ID" value="GAU91588.1"/>
    <property type="molecule type" value="Genomic_DNA"/>
</dbReference>
<evidence type="ECO:0000313" key="3">
    <source>
        <dbReference type="Proteomes" id="UP000186922"/>
    </source>
</evidence>
<accession>A0A1D1UZJ6</accession>
<keyword evidence="3" id="KW-1185">Reference proteome</keyword>
<name>A0A1D1UZJ6_RAMVA</name>
<dbReference type="Proteomes" id="UP000186922">
    <property type="component" value="Unassembled WGS sequence"/>
</dbReference>
<evidence type="ECO:0000313" key="2">
    <source>
        <dbReference type="EMBL" id="GAU91588.1"/>
    </source>
</evidence>
<gene>
    <name evidence="2" type="primary">RvY_03815-1</name>
    <name evidence="2" type="synonym">RvY_03815.1</name>
    <name evidence="2" type="ORF">RvY_03815</name>
</gene>
<feature type="region of interest" description="Disordered" evidence="1">
    <location>
        <begin position="118"/>
        <end position="142"/>
    </location>
</feature>
<organism evidence="2 3">
    <name type="scientific">Ramazzottius varieornatus</name>
    <name type="common">Water bear</name>
    <name type="synonym">Tardigrade</name>
    <dbReference type="NCBI Taxonomy" id="947166"/>
    <lineage>
        <taxon>Eukaryota</taxon>
        <taxon>Metazoa</taxon>
        <taxon>Ecdysozoa</taxon>
        <taxon>Tardigrada</taxon>
        <taxon>Eutardigrada</taxon>
        <taxon>Parachela</taxon>
        <taxon>Hypsibioidea</taxon>
        <taxon>Ramazzottiidae</taxon>
        <taxon>Ramazzottius</taxon>
    </lineage>
</organism>
<sequence length="142" mass="16084">MAISARALKVERNPSKVMAALLKKQTYDAIAVMLKTAQDIRILFKNFTLIGLGISRDFEDCPGFQLSEICCHQACIPEILGREILEFRDFEPYEVNVTIRAMLRYGVAAHVAFDNGSNRSQTPYRKKDQLVPNDNNSTNNMK</sequence>
<reference evidence="2 3" key="1">
    <citation type="journal article" date="2016" name="Nat. Commun.">
        <title>Extremotolerant tardigrade genome and improved radiotolerance of human cultured cells by tardigrade-unique protein.</title>
        <authorList>
            <person name="Hashimoto T."/>
            <person name="Horikawa D.D."/>
            <person name="Saito Y."/>
            <person name="Kuwahara H."/>
            <person name="Kozuka-Hata H."/>
            <person name="Shin-I T."/>
            <person name="Minakuchi Y."/>
            <person name="Ohishi K."/>
            <person name="Motoyama A."/>
            <person name="Aizu T."/>
            <person name="Enomoto A."/>
            <person name="Kondo K."/>
            <person name="Tanaka S."/>
            <person name="Hara Y."/>
            <person name="Koshikawa S."/>
            <person name="Sagara H."/>
            <person name="Miura T."/>
            <person name="Yokobori S."/>
            <person name="Miyagawa K."/>
            <person name="Suzuki Y."/>
            <person name="Kubo T."/>
            <person name="Oyama M."/>
            <person name="Kohara Y."/>
            <person name="Fujiyama A."/>
            <person name="Arakawa K."/>
            <person name="Katayama T."/>
            <person name="Toyoda A."/>
            <person name="Kunieda T."/>
        </authorList>
    </citation>
    <scope>NUCLEOTIDE SEQUENCE [LARGE SCALE GENOMIC DNA]</scope>
    <source>
        <strain evidence="2 3">YOKOZUNA-1</strain>
    </source>
</reference>
<comment type="caution">
    <text evidence="2">The sequence shown here is derived from an EMBL/GenBank/DDBJ whole genome shotgun (WGS) entry which is preliminary data.</text>
</comment>
<evidence type="ECO:0000256" key="1">
    <source>
        <dbReference type="SAM" id="MobiDB-lite"/>
    </source>
</evidence>
<protein>
    <submittedName>
        <fullName evidence="2">Uncharacterized protein</fullName>
    </submittedName>
</protein>
<feature type="compositionally biased region" description="Polar residues" evidence="1">
    <location>
        <begin position="132"/>
        <end position="142"/>
    </location>
</feature>
<dbReference type="AlphaFoldDB" id="A0A1D1UZJ6"/>
<proteinExistence type="predicted"/>